<organism evidence="6 7">
    <name type="scientific">Lottia gigantea</name>
    <name type="common">Giant owl limpet</name>
    <dbReference type="NCBI Taxonomy" id="225164"/>
    <lineage>
        <taxon>Eukaryota</taxon>
        <taxon>Metazoa</taxon>
        <taxon>Spiralia</taxon>
        <taxon>Lophotrochozoa</taxon>
        <taxon>Mollusca</taxon>
        <taxon>Gastropoda</taxon>
        <taxon>Patellogastropoda</taxon>
        <taxon>Lottioidea</taxon>
        <taxon>Lottiidae</taxon>
        <taxon>Lottia</taxon>
    </lineage>
</organism>
<evidence type="ECO:0000256" key="3">
    <source>
        <dbReference type="ARBA" id="ARBA00022989"/>
    </source>
</evidence>
<evidence type="ECO:0000313" key="6">
    <source>
        <dbReference type="EMBL" id="ESO87434.1"/>
    </source>
</evidence>
<evidence type="ECO:0000313" key="7">
    <source>
        <dbReference type="Proteomes" id="UP000030746"/>
    </source>
</evidence>
<dbReference type="GO" id="GO:0005886">
    <property type="term" value="C:plasma membrane"/>
    <property type="evidence" value="ECO:0007669"/>
    <property type="project" value="TreeGrafter"/>
</dbReference>
<proteinExistence type="predicted"/>
<feature type="transmembrane region" description="Helical" evidence="5">
    <location>
        <begin position="12"/>
        <end position="37"/>
    </location>
</feature>
<dbReference type="InterPro" id="IPR050579">
    <property type="entry name" value="PMP-22/EMP/MP20-like"/>
</dbReference>
<evidence type="ECO:0000256" key="4">
    <source>
        <dbReference type="ARBA" id="ARBA00023136"/>
    </source>
</evidence>
<dbReference type="EMBL" id="KB202917">
    <property type="protein sequence ID" value="ESO87434.1"/>
    <property type="molecule type" value="Genomic_DNA"/>
</dbReference>
<keyword evidence="3 5" id="KW-1133">Transmembrane helix</keyword>
<dbReference type="OMA" id="FYHHRYM"/>
<dbReference type="CTD" id="20232764"/>
<evidence type="ECO:0000256" key="2">
    <source>
        <dbReference type="ARBA" id="ARBA00022692"/>
    </source>
</evidence>
<comment type="subcellular location">
    <subcellularLocation>
        <location evidence="1">Membrane</location>
        <topology evidence="1">Multi-pass membrane protein</topology>
    </subcellularLocation>
</comment>
<dbReference type="Gene3D" id="1.20.140.150">
    <property type="match status" value="1"/>
</dbReference>
<feature type="transmembrane region" description="Helical" evidence="5">
    <location>
        <begin position="109"/>
        <end position="131"/>
    </location>
</feature>
<accession>V4BF18</accession>
<keyword evidence="4 5" id="KW-0472">Membrane</keyword>
<reference evidence="6 7" key="1">
    <citation type="journal article" date="2013" name="Nature">
        <title>Insights into bilaterian evolution from three spiralian genomes.</title>
        <authorList>
            <person name="Simakov O."/>
            <person name="Marletaz F."/>
            <person name="Cho S.J."/>
            <person name="Edsinger-Gonzales E."/>
            <person name="Havlak P."/>
            <person name="Hellsten U."/>
            <person name="Kuo D.H."/>
            <person name="Larsson T."/>
            <person name="Lv J."/>
            <person name="Arendt D."/>
            <person name="Savage R."/>
            <person name="Osoegawa K."/>
            <person name="de Jong P."/>
            <person name="Grimwood J."/>
            <person name="Chapman J.A."/>
            <person name="Shapiro H."/>
            <person name="Aerts A."/>
            <person name="Otillar R.P."/>
            <person name="Terry A.Y."/>
            <person name="Boore J.L."/>
            <person name="Grigoriev I.V."/>
            <person name="Lindberg D.R."/>
            <person name="Seaver E.C."/>
            <person name="Weisblat D.A."/>
            <person name="Putnam N.H."/>
            <person name="Rokhsar D.S."/>
        </authorList>
    </citation>
    <scope>NUCLEOTIDE SEQUENCE [LARGE SCALE GENOMIC DNA]</scope>
</reference>
<evidence type="ECO:0000256" key="5">
    <source>
        <dbReference type="SAM" id="Phobius"/>
    </source>
</evidence>
<dbReference type="PANTHER" id="PTHR10671">
    <property type="entry name" value="EPITHELIAL MEMBRANE PROTEIN-RELATED"/>
    <property type="match status" value="1"/>
</dbReference>
<sequence>MAADATKERKILFGGTIATVVAFLFQLVAICTSYWLLVDAPSEQVTGNKTGRTLIRSYSGLWRICKVYREGKDGSESEVCESHDLFPSEEDIQVDENIDSHYLDYTRTVIAFTIIAILLMSLVHCFAFYTIRRPRYIVKRLTALLHFMTAACILVLNEVFVKAIEHEKEHLAGRFPINGVSSYGFSFILSWLVFVVFVCVGLVFLFVSHKRKADMADIDDELAQEDEPMQLGRV</sequence>
<keyword evidence="2 5" id="KW-0812">Transmembrane</keyword>
<dbReference type="PANTHER" id="PTHR10671:SF82">
    <property type="entry name" value="GH19567P"/>
    <property type="match status" value="1"/>
</dbReference>
<dbReference type="OrthoDB" id="5917530at2759"/>
<keyword evidence="7" id="KW-1185">Reference proteome</keyword>
<name>V4BF18_LOTGI</name>
<dbReference type="GeneID" id="20232764"/>
<protein>
    <recommendedName>
        <fullName evidence="8">Voltage-dependent calcium channel gamma-1 subunit</fullName>
    </recommendedName>
</protein>
<dbReference type="InterPro" id="IPR004031">
    <property type="entry name" value="PMP22/EMP/MP20/Claudin"/>
</dbReference>
<dbReference type="KEGG" id="lgi:LOTGIDRAFT_127872"/>
<feature type="transmembrane region" description="Helical" evidence="5">
    <location>
        <begin position="143"/>
        <end position="164"/>
    </location>
</feature>
<evidence type="ECO:0000256" key="1">
    <source>
        <dbReference type="ARBA" id="ARBA00004141"/>
    </source>
</evidence>
<gene>
    <name evidence="6" type="ORF">LOTGIDRAFT_127872</name>
</gene>
<dbReference type="AlphaFoldDB" id="V4BF18"/>
<evidence type="ECO:0008006" key="8">
    <source>
        <dbReference type="Google" id="ProtNLM"/>
    </source>
</evidence>
<dbReference type="Proteomes" id="UP000030746">
    <property type="component" value="Unassembled WGS sequence"/>
</dbReference>
<dbReference type="RefSeq" id="XP_009061900.1">
    <property type="nucleotide sequence ID" value="XM_009063652.1"/>
</dbReference>
<dbReference type="Pfam" id="PF13903">
    <property type="entry name" value="Claudin_2"/>
    <property type="match status" value="1"/>
</dbReference>
<feature type="transmembrane region" description="Helical" evidence="5">
    <location>
        <begin position="184"/>
        <end position="207"/>
    </location>
</feature>
<dbReference type="HOGENOM" id="CLU_078895_0_0_1"/>